<gene>
    <name evidence="2" type="ORF">ET33_08765</name>
</gene>
<evidence type="ECO:0000313" key="3">
    <source>
        <dbReference type="Proteomes" id="UP000028123"/>
    </source>
</evidence>
<dbReference type="PANTHER" id="PTHR37524:SF2">
    <property type="entry name" value="RIBOSOMAL RNA METHYLTRANSFERASE FTSJ DOMAIN-CONTAINING PROTEIN"/>
    <property type="match status" value="1"/>
</dbReference>
<dbReference type="InterPro" id="IPR002877">
    <property type="entry name" value="RNA_MeTrfase_FtsJ_dom"/>
</dbReference>
<dbReference type="Pfam" id="PF01728">
    <property type="entry name" value="FtsJ"/>
    <property type="match status" value="1"/>
</dbReference>
<reference evidence="2 3" key="1">
    <citation type="submission" date="2014-06" db="EMBL/GenBank/DDBJ databases">
        <title>Draft genome sequence of Paenibacillus sp. MSt1.</title>
        <authorList>
            <person name="Aw Y.K."/>
            <person name="Ong K.S."/>
            <person name="Gan H.M."/>
            <person name="Lee S.M."/>
        </authorList>
    </citation>
    <scope>NUCLEOTIDE SEQUENCE [LARGE SCALE GENOMIC DNA]</scope>
    <source>
        <strain evidence="2 3">MSt1</strain>
    </source>
</reference>
<keyword evidence="3" id="KW-1185">Reference proteome</keyword>
<accession>A0A081P0Z4</accession>
<dbReference type="RefSeq" id="WP_036685507.1">
    <property type="nucleotide sequence ID" value="NZ_JNVM01000016.1"/>
</dbReference>
<dbReference type="Proteomes" id="UP000028123">
    <property type="component" value="Unassembled WGS sequence"/>
</dbReference>
<sequence length="348" mass="39166">MTVMNDSIFIGTSNRGFAQQAQEELRRLLGQSVKFEWLTPGEVFVFTSEFERSDTISRILAQEPVFLRHMQPVDATQPWDGTFDHALHHIHEMLVAAEASLKQMNVAVQVRKAEMEALASLSLPSVRTSVEEMLKTVFEATPVSRDADLILSLYFTEAKLYFGLSRPQDNLSDWSGGAIRFRKEEGQVSRAKFKLLEAEQAFGLDLSQYRSALDIGAAPGGWTSLLLERGLRVTAVDPAKLDATLLRHPQLTYFQKKADEVSFAANAFDLLVCDMSWSHRQMAKLVRGLLDALQPGGTAVITVKLMHKKAFQTIREVVSDLAPELELQQAKQLFHNREELTLFLMKQV</sequence>
<dbReference type="OrthoDB" id="154490at2"/>
<name>A0A081P0Z4_9BACL</name>
<dbReference type="EMBL" id="JNVM01000016">
    <property type="protein sequence ID" value="KEQ24367.1"/>
    <property type="molecule type" value="Genomic_DNA"/>
</dbReference>
<proteinExistence type="predicted"/>
<dbReference type="GO" id="GO:0032259">
    <property type="term" value="P:methylation"/>
    <property type="evidence" value="ECO:0007669"/>
    <property type="project" value="UniProtKB-KW"/>
</dbReference>
<dbReference type="AlphaFoldDB" id="A0A081P0Z4"/>
<dbReference type="InterPro" id="IPR029063">
    <property type="entry name" value="SAM-dependent_MTases_sf"/>
</dbReference>
<organism evidence="2 3">
    <name type="scientific">Paenibacillus tyrfis</name>
    <dbReference type="NCBI Taxonomy" id="1501230"/>
    <lineage>
        <taxon>Bacteria</taxon>
        <taxon>Bacillati</taxon>
        <taxon>Bacillota</taxon>
        <taxon>Bacilli</taxon>
        <taxon>Bacillales</taxon>
        <taxon>Paenibacillaceae</taxon>
        <taxon>Paenibacillus</taxon>
    </lineage>
</organism>
<protein>
    <submittedName>
        <fullName evidence="2">SAM-dependent methyltransferase</fullName>
    </submittedName>
</protein>
<keyword evidence="2" id="KW-0489">Methyltransferase</keyword>
<keyword evidence="2" id="KW-0808">Transferase</keyword>
<comment type="caution">
    <text evidence="2">The sequence shown here is derived from an EMBL/GenBank/DDBJ whole genome shotgun (WGS) entry which is preliminary data.</text>
</comment>
<evidence type="ECO:0000259" key="1">
    <source>
        <dbReference type="Pfam" id="PF01728"/>
    </source>
</evidence>
<dbReference type="Gene3D" id="3.40.50.150">
    <property type="entry name" value="Vaccinia Virus protein VP39"/>
    <property type="match status" value="1"/>
</dbReference>
<evidence type="ECO:0000313" key="2">
    <source>
        <dbReference type="EMBL" id="KEQ24367.1"/>
    </source>
</evidence>
<dbReference type="PANTHER" id="PTHR37524">
    <property type="entry name" value="RIBOSOMAL RNA LARGE SUBUNIT METHYLTRANSFERASE M"/>
    <property type="match status" value="1"/>
</dbReference>
<dbReference type="GO" id="GO:0008168">
    <property type="term" value="F:methyltransferase activity"/>
    <property type="evidence" value="ECO:0007669"/>
    <property type="project" value="UniProtKB-KW"/>
</dbReference>
<dbReference type="eggNOG" id="COG2933">
    <property type="taxonomic scope" value="Bacteria"/>
</dbReference>
<feature type="domain" description="Ribosomal RNA methyltransferase FtsJ" evidence="1">
    <location>
        <begin position="188"/>
        <end position="316"/>
    </location>
</feature>
<dbReference type="CDD" id="cd02440">
    <property type="entry name" value="AdoMet_MTases"/>
    <property type="match status" value="1"/>
</dbReference>
<dbReference type="SUPFAM" id="SSF53335">
    <property type="entry name" value="S-adenosyl-L-methionine-dependent methyltransferases"/>
    <property type="match status" value="1"/>
</dbReference>